<accession>A0ABW3H9P1</accession>
<gene>
    <name evidence="3" type="ORF">ACFQ1E_06750</name>
</gene>
<dbReference type="PROSITE" id="PS51257">
    <property type="entry name" value="PROKAR_LIPOPROTEIN"/>
    <property type="match status" value="1"/>
</dbReference>
<evidence type="ECO:0000313" key="4">
    <source>
        <dbReference type="Proteomes" id="UP001596977"/>
    </source>
</evidence>
<dbReference type="Proteomes" id="UP001596977">
    <property type="component" value="Unassembled WGS sequence"/>
</dbReference>
<evidence type="ECO:0000313" key="3">
    <source>
        <dbReference type="EMBL" id="MFD0946029.1"/>
    </source>
</evidence>
<feature type="signal peptide" evidence="2">
    <location>
        <begin position="1"/>
        <end position="21"/>
    </location>
</feature>
<comment type="caution">
    <text evidence="3">The sequence shown here is derived from an EMBL/GenBank/DDBJ whole genome shotgun (WGS) entry which is preliminary data.</text>
</comment>
<keyword evidence="4" id="KW-1185">Reference proteome</keyword>
<protein>
    <submittedName>
        <fullName evidence="3">DUF1192 domain-containing protein</fullName>
    </submittedName>
</protein>
<name>A0ABW3H9P1_9SPHN</name>
<keyword evidence="2" id="KW-0732">Signal</keyword>
<feature type="chain" id="PRO_5046322176" evidence="2">
    <location>
        <begin position="22"/>
        <end position="205"/>
    </location>
</feature>
<evidence type="ECO:0000256" key="1">
    <source>
        <dbReference type="SAM" id="Coils"/>
    </source>
</evidence>
<organism evidence="3 4">
    <name type="scientific">Sphingomonas canadensis</name>
    <dbReference type="NCBI Taxonomy" id="1219257"/>
    <lineage>
        <taxon>Bacteria</taxon>
        <taxon>Pseudomonadati</taxon>
        <taxon>Pseudomonadota</taxon>
        <taxon>Alphaproteobacteria</taxon>
        <taxon>Sphingomonadales</taxon>
        <taxon>Sphingomonadaceae</taxon>
        <taxon>Sphingomonas</taxon>
    </lineage>
</organism>
<sequence>MRSLILAAALLAPLAAPAATACSVQPGYRTPTNFELVESADLVVLARVEQLKKNDPQYLSHIALKPVRTYKGQAPGDAIRVRGTATAAPNVTPLDKAHPSVSWGSCQRTAFSRGTLVVAAFKATPEGFVPLPAPFARTMEDVESRDGLWARAAEIYGPLSAQPAEQRRAAVEAEVARLEADLEERTASRAIATDLRAYLTATAPR</sequence>
<dbReference type="RefSeq" id="WP_264943178.1">
    <property type="nucleotide sequence ID" value="NZ_JAPDRA010000002.1"/>
</dbReference>
<evidence type="ECO:0000256" key="2">
    <source>
        <dbReference type="SAM" id="SignalP"/>
    </source>
</evidence>
<feature type="coiled-coil region" evidence="1">
    <location>
        <begin position="161"/>
        <end position="188"/>
    </location>
</feature>
<reference evidence="4" key="1">
    <citation type="journal article" date="2019" name="Int. J. Syst. Evol. Microbiol.">
        <title>The Global Catalogue of Microorganisms (GCM) 10K type strain sequencing project: providing services to taxonomists for standard genome sequencing and annotation.</title>
        <authorList>
            <consortium name="The Broad Institute Genomics Platform"/>
            <consortium name="The Broad Institute Genome Sequencing Center for Infectious Disease"/>
            <person name="Wu L."/>
            <person name="Ma J."/>
        </authorList>
    </citation>
    <scope>NUCLEOTIDE SEQUENCE [LARGE SCALE GENOMIC DNA]</scope>
    <source>
        <strain evidence="4">CCUG 62982</strain>
    </source>
</reference>
<dbReference type="EMBL" id="JBHTJG010000002">
    <property type="protein sequence ID" value="MFD0946029.1"/>
    <property type="molecule type" value="Genomic_DNA"/>
</dbReference>
<proteinExistence type="predicted"/>
<keyword evidence="1" id="KW-0175">Coiled coil</keyword>